<evidence type="ECO:0000256" key="2">
    <source>
        <dbReference type="SAM" id="MobiDB-lite"/>
    </source>
</evidence>
<keyword evidence="1" id="KW-0479">Metal-binding</keyword>
<keyword evidence="1" id="KW-0863">Zinc-finger</keyword>
<dbReference type="EMBL" id="MT418680">
    <property type="protein sequence ID" value="QKF94812.1"/>
    <property type="molecule type" value="Genomic_DNA"/>
</dbReference>
<dbReference type="SUPFAM" id="SSF57850">
    <property type="entry name" value="RING/U-box"/>
    <property type="match status" value="1"/>
</dbReference>
<dbReference type="Proteomes" id="UP001162001">
    <property type="component" value="Segment"/>
</dbReference>
<gene>
    <name evidence="4" type="ORF">Fadolivirus_1_1354</name>
</gene>
<evidence type="ECO:0000259" key="3">
    <source>
        <dbReference type="PROSITE" id="PS50089"/>
    </source>
</evidence>
<organism evidence="4 5">
    <name type="scientific">Fadolivirus FV1/VV64</name>
    <dbReference type="NCBI Taxonomy" id="3070911"/>
    <lineage>
        <taxon>Viruses</taxon>
        <taxon>Varidnaviria</taxon>
        <taxon>Bamfordvirae</taxon>
        <taxon>Nucleocytoviricota</taxon>
        <taxon>Megaviricetes</taxon>
        <taxon>Imitervirales</taxon>
        <taxon>Mimiviridae</taxon>
        <taxon>Klosneuvirinae</taxon>
        <taxon>Fadolivirus</taxon>
        <taxon>Fadolivirus algeromassiliense</taxon>
    </lineage>
</organism>
<dbReference type="PROSITE" id="PS50089">
    <property type="entry name" value="ZF_RING_2"/>
    <property type="match status" value="1"/>
</dbReference>
<dbReference type="InterPro" id="IPR001841">
    <property type="entry name" value="Znf_RING"/>
</dbReference>
<dbReference type="Pfam" id="PF13920">
    <property type="entry name" value="zf-C3HC4_3"/>
    <property type="match status" value="1"/>
</dbReference>
<name>A0A7D3V631_9VIRU</name>
<keyword evidence="5" id="KW-1185">Reference proteome</keyword>
<dbReference type="Gene3D" id="3.30.40.10">
    <property type="entry name" value="Zinc/RING finger domain, C3HC4 (zinc finger)"/>
    <property type="match status" value="1"/>
</dbReference>
<keyword evidence="1" id="KW-0862">Zinc</keyword>
<dbReference type="InterPro" id="IPR013083">
    <property type="entry name" value="Znf_RING/FYVE/PHD"/>
</dbReference>
<protein>
    <submittedName>
        <fullName evidence="4">Zinc finger C3HC4-type protein</fullName>
    </submittedName>
</protein>
<reference evidence="4 5" key="1">
    <citation type="submission" date="2020-04" db="EMBL/GenBank/DDBJ databases">
        <title>Advantages and limits of metagenomic assembly and binning of a giant virus.</title>
        <authorList>
            <person name="Schulz F."/>
            <person name="Andreani J."/>
            <person name="Francis R."/>
            <person name="Boudjemaa H."/>
            <person name="Bou Khalil J.Y."/>
            <person name="Lee J."/>
            <person name="La Scola B."/>
            <person name="Woyke T."/>
        </authorList>
    </citation>
    <scope>NUCLEOTIDE SEQUENCE [LARGE SCALE GENOMIC DNA]</scope>
    <source>
        <strain evidence="4 5">FV1/VV64</strain>
    </source>
</reference>
<feature type="compositionally biased region" description="Basic residues" evidence="2">
    <location>
        <begin position="14"/>
        <end position="39"/>
    </location>
</feature>
<evidence type="ECO:0000256" key="1">
    <source>
        <dbReference type="PROSITE-ProRule" id="PRU00175"/>
    </source>
</evidence>
<accession>A0A7D3V631</accession>
<dbReference type="InterPro" id="IPR047126">
    <property type="entry name" value="RNF141-like"/>
</dbReference>
<sequence length="191" mass="21609">MPTFKSKSSYNSRKGSRKGSRKHSSKGYRKQSKKHSRKKKSDDECDGYYKKGSRYNKEDKCNKYYGKLVRPSCTYYISSPYQSPSYSSSSTSSPVATPKIIPRISNNKSPTISVVKENFAIPMIDKNEKIEVVNKKDDSKTNNECCICYDEIKKKIALVPCGHTSYCHGCATKLSTCSLCNQKIITIISLY</sequence>
<dbReference type="GO" id="GO:0008270">
    <property type="term" value="F:zinc ion binding"/>
    <property type="evidence" value="ECO:0007669"/>
    <property type="project" value="UniProtKB-KW"/>
</dbReference>
<feature type="domain" description="RING-type" evidence="3">
    <location>
        <begin position="145"/>
        <end position="181"/>
    </location>
</feature>
<feature type="region of interest" description="Disordered" evidence="2">
    <location>
        <begin position="1"/>
        <end position="51"/>
    </location>
</feature>
<evidence type="ECO:0000313" key="5">
    <source>
        <dbReference type="Proteomes" id="UP001162001"/>
    </source>
</evidence>
<dbReference type="PANTHER" id="PTHR12109">
    <property type="entry name" value="RING FINGER PROTEIN 141-RELATED"/>
    <property type="match status" value="1"/>
</dbReference>
<feature type="compositionally biased region" description="Low complexity" evidence="2">
    <location>
        <begin position="1"/>
        <end position="13"/>
    </location>
</feature>
<evidence type="ECO:0000313" key="4">
    <source>
        <dbReference type="EMBL" id="QKF94812.1"/>
    </source>
</evidence>
<proteinExistence type="predicted"/>
<dbReference type="SMART" id="SM00184">
    <property type="entry name" value="RING"/>
    <property type="match status" value="1"/>
</dbReference>